<protein>
    <submittedName>
        <fullName evidence="1">CoA transferase</fullName>
    </submittedName>
</protein>
<dbReference type="SUPFAM" id="SSF89796">
    <property type="entry name" value="CoA-transferase family III (CaiB/BaiF)"/>
    <property type="match status" value="2"/>
</dbReference>
<dbReference type="Proteomes" id="UP000515934">
    <property type="component" value="Chromosome"/>
</dbReference>
<keyword evidence="1" id="KW-0808">Transferase</keyword>
<proteinExistence type="predicted"/>
<dbReference type="GO" id="GO:0016740">
    <property type="term" value="F:transferase activity"/>
    <property type="evidence" value="ECO:0007669"/>
    <property type="project" value="UniProtKB-KW"/>
</dbReference>
<evidence type="ECO:0000313" key="1">
    <source>
        <dbReference type="EMBL" id="QNN62664.1"/>
    </source>
</evidence>
<dbReference type="InterPro" id="IPR050509">
    <property type="entry name" value="CoA-transferase_III"/>
</dbReference>
<gene>
    <name evidence="1" type="ORF">H9L06_10615</name>
</gene>
<accession>A0A7G9S489</accession>
<dbReference type="Gene3D" id="3.40.50.10540">
    <property type="entry name" value="Crotonobetainyl-coa:carnitine coa-transferase, domain 1"/>
    <property type="match status" value="1"/>
</dbReference>
<dbReference type="KEGG" id="ldn:H9L06_10615"/>
<dbReference type="AlphaFoldDB" id="A0A7G9S489"/>
<dbReference type="PANTHER" id="PTHR48228">
    <property type="entry name" value="SUCCINYL-COA--D-CITRAMALATE COA-TRANSFERASE"/>
    <property type="match status" value="1"/>
</dbReference>
<evidence type="ECO:0000313" key="2">
    <source>
        <dbReference type="Proteomes" id="UP000515934"/>
    </source>
</evidence>
<dbReference type="Pfam" id="PF02515">
    <property type="entry name" value="CoA_transf_3"/>
    <property type="match status" value="1"/>
</dbReference>
<keyword evidence="2" id="KW-1185">Reference proteome</keyword>
<dbReference type="InterPro" id="IPR023606">
    <property type="entry name" value="CoA-Trfase_III_dom_1_sf"/>
</dbReference>
<dbReference type="InterPro" id="IPR003673">
    <property type="entry name" value="CoA-Trfase_fam_III"/>
</dbReference>
<dbReference type="RefSeq" id="WP_187555133.1">
    <property type="nucleotide sequence ID" value="NZ_CP060716.1"/>
</dbReference>
<sequence>MTRMPAPNESKPLHHVGAQVADALDLEPHDLSKLDPTPTLPTWQSNLRVAELAYDSAALASLAMYLVSKDREISPQLEQRIMPNASRLQASFGSEKLFRFDGRTPTIWASLSGFWRVSDGWVRTHGNYPHHAERLAKLLGLSPEADRATVEAKMLHWTRFALEAQAAEVGALAIAVRDQSEWRHHPQYPALEQSPVIHFEARGQAPPRSWHNTNKHPLSGVRVLDLTRVIAGPVATRDLAIVGADVLRIDSPRLPEPAWQHLDTGHEKRSTLLDFDDPADFAMLQQLLAGADVVVHGYRPTALAKYGLDFETLHRQFPGIIVAQLSAWGTRGTWGDRRGFDSLVQAASGIAVLESKDGGETPGALPVQALDHSAGHLLVAAIATALRRQRTGGGSYDIQMSLAKIAGELLAAGLADNWVDQPAPQDLPTVQVPVNSPTRDTHLVTCAPPLLDYPGAPTNYRSPLHEWGTDEPRWIAH</sequence>
<dbReference type="EMBL" id="CP060716">
    <property type="protein sequence ID" value="QNN62664.1"/>
    <property type="molecule type" value="Genomic_DNA"/>
</dbReference>
<organism evidence="1 2">
    <name type="scientific">Leucobacter denitrificans</name>
    <dbReference type="NCBI Taxonomy" id="683042"/>
    <lineage>
        <taxon>Bacteria</taxon>
        <taxon>Bacillati</taxon>
        <taxon>Actinomycetota</taxon>
        <taxon>Actinomycetes</taxon>
        <taxon>Micrococcales</taxon>
        <taxon>Microbacteriaceae</taxon>
        <taxon>Leucobacter</taxon>
    </lineage>
</organism>
<reference evidence="1 2" key="1">
    <citation type="submission" date="2020-08" db="EMBL/GenBank/DDBJ databases">
        <title>Genome sequence of Leucobacter denitrificans KACC 14055T.</title>
        <authorList>
            <person name="Hyun D.-W."/>
            <person name="Bae J.-W."/>
        </authorList>
    </citation>
    <scope>NUCLEOTIDE SEQUENCE [LARGE SCALE GENOMIC DNA]</scope>
    <source>
        <strain evidence="1 2">KACC 14055</strain>
    </source>
</reference>
<dbReference type="PANTHER" id="PTHR48228:SF4">
    <property type="entry name" value="BLR3030 PROTEIN"/>
    <property type="match status" value="1"/>
</dbReference>
<name>A0A7G9S489_9MICO</name>